<evidence type="ECO:0000256" key="3">
    <source>
        <dbReference type="ARBA" id="ARBA00022692"/>
    </source>
</evidence>
<organism evidence="7 8">
    <name type="scientific">Anaeramoeba ignava</name>
    <name type="common">Anaerobic marine amoeba</name>
    <dbReference type="NCBI Taxonomy" id="1746090"/>
    <lineage>
        <taxon>Eukaryota</taxon>
        <taxon>Metamonada</taxon>
        <taxon>Anaeramoebidae</taxon>
        <taxon>Anaeramoeba</taxon>
    </lineage>
</organism>
<feature type="transmembrane region" description="Helical" evidence="6">
    <location>
        <begin position="314"/>
        <end position="336"/>
    </location>
</feature>
<dbReference type="Pfam" id="PF03348">
    <property type="entry name" value="Serinc"/>
    <property type="match status" value="2"/>
</dbReference>
<evidence type="ECO:0000256" key="1">
    <source>
        <dbReference type="ARBA" id="ARBA00004141"/>
    </source>
</evidence>
<evidence type="ECO:0000313" key="7">
    <source>
        <dbReference type="EMBL" id="KAJ5075035.1"/>
    </source>
</evidence>
<evidence type="ECO:0000256" key="5">
    <source>
        <dbReference type="ARBA" id="ARBA00023136"/>
    </source>
</evidence>
<name>A0A9Q0LPS3_ANAIG</name>
<comment type="caution">
    <text evidence="7">The sequence shown here is derived from an EMBL/GenBank/DDBJ whole genome shotgun (WGS) entry which is preliminary data.</text>
</comment>
<dbReference type="Proteomes" id="UP001149090">
    <property type="component" value="Unassembled WGS sequence"/>
</dbReference>
<feature type="transmembrane region" description="Helical" evidence="6">
    <location>
        <begin position="225"/>
        <end position="244"/>
    </location>
</feature>
<comment type="similarity">
    <text evidence="2">Belongs to the TDE1 family.</text>
</comment>
<protein>
    <submittedName>
        <fullName evidence="7">Tms1 isoform f</fullName>
    </submittedName>
</protein>
<dbReference type="EMBL" id="JAPDFW010000067">
    <property type="protein sequence ID" value="KAJ5075035.1"/>
    <property type="molecule type" value="Genomic_DNA"/>
</dbReference>
<feature type="transmembrane region" description="Helical" evidence="6">
    <location>
        <begin position="66"/>
        <end position="85"/>
    </location>
</feature>
<feature type="transmembrane region" description="Helical" evidence="6">
    <location>
        <begin position="357"/>
        <end position="376"/>
    </location>
</feature>
<feature type="transmembrane region" description="Helical" evidence="6">
    <location>
        <begin position="135"/>
        <end position="155"/>
    </location>
</feature>
<evidence type="ECO:0000256" key="6">
    <source>
        <dbReference type="SAM" id="Phobius"/>
    </source>
</evidence>
<proteinExistence type="inferred from homology"/>
<feature type="transmembrane region" description="Helical" evidence="6">
    <location>
        <begin position="105"/>
        <end position="123"/>
    </location>
</feature>
<keyword evidence="8" id="KW-1185">Reference proteome</keyword>
<keyword evidence="5 6" id="KW-0472">Membrane</keyword>
<keyword evidence="3 6" id="KW-0812">Transmembrane</keyword>
<keyword evidence="4 6" id="KW-1133">Transmembrane helix</keyword>
<evidence type="ECO:0000313" key="8">
    <source>
        <dbReference type="Proteomes" id="UP001149090"/>
    </source>
</evidence>
<sequence length="382" mass="43273">MGEFGETKSNKCSEFLKNPHNKVRLGYATIFTISVVIALLMRAIAQKVFDRLYSFECTTEDCYGKVFIFRVSFALFVFFFLHLLITIGYNGTDEEDFRTKVQNRLWGIKIILIIGLIIASIFIPDNFFTGWARACQYLSAIFLIMQLVYLIGWAYDLNSTLVDKEMLKTLIGLTITLTLVAIGIIVISYVFFSRSGCTRNTVFITLTLIFAIVHYILAIRVENGSLFVSSIVFVYSGYLVFSAIMSQPENDCNPFSHTQGGVIQLIPGIVIAIVAISYCSFNLSSQSSTFKISKDDSKDLGYQGDLEQAPYSYWFFHFVYASASLYMAMLLTGWDISDTSSSFSVDVSWTSMWVKMGCQWLVIILYTWSLVAPLVLKDRDFD</sequence>
<feature type="transmembrane region" description="Helical" evidence="6">
    <location>
        <begin position="201"/>
        <end position="219"/>
    </location>
</feature>
<dbReference type="PANTHER" id="PTHR10383">
    <property type="entry name" value="SERINE INCORPORATOR"/>
    <property type="match status" value="1"/>
</dbReference>
<comment type="subcellular location">
    <subcellularLocation>
        <location evidence="1">Membrane</location>
        <topology evidence="1">Multi-pass membrane protein</topology>
    </subcellularLocation>
</comment>
<dbReference type="InterPro" id="IPR005016">
    <property type="entry name" value="TDE1/TMS"/>
</dbReference>
<feature type="transmembrane region" description="Helical" evidence="6">
    <location>
        <begin position="170"/>
        <end position="192"/>
    </location>
</feature>
<evidence type="ECO:0000256" key="4">
    <source>
        <dbReference type="ARBA" id="ARBA00022989"/>
    </source>
</evidence>
<evidence type="ECO:0000256" key="2">
    <source>
        <dbReference type="ARBA" id="ARBA00006665"/>
    </source>
</evidence>
<gene>
    <name evidence="7" type="ORF">M0811_07739</name>
</gene>
<dbReference type="PANTHER" id="PTHR10383:SF9">
    <property type="entry name" value="SERINE INCORPORATOR, ISOFORM F"/>
    <property type="match status" value="1"/>
</dbReference>
<feature type="transmembrane region" description="Helical" evidence="6">
    <location>
        <begin position="265"/>
        <end position="283"/>
    </location>
</feature>
<dbReference type="GO" id="GO:0016020">
    <property type="term" value="C:membrane"/>
    <property type="evidence" value="ECO:0007669"/>
    <property type="project" value="UniProtKB-SubCell"/>
</dbReference>
<feature type="transmembrane region" description="Helical" evidence="6">
    <location>
        <begin position="25"/>
        <end position="45"/>
    </location>
</feature>
<dbReference type="OMA" id="DKHCNPL"/>
<reference evidence="7" key="1">
    <citation type="submission" date="2022-10" db="EMBL/GenBank/DDBJ databases">
        <title>Novel sulphate-reducing endosymbionts in the free-living metamonad Anaeramoeba.</title>
        <authorList>
            <person name="Jerlstrom-Hultqvist J."/>
            <person name="Cepicka I."/>
            <person name="Gallot-Lavallee L."/>
            <person name="Salas-Leiva D."/>
            <person name="Curtis B.A."/>
            <person name="Zahonova K."/>
            <person name="Pipaliya S."/>
            <person name="Dacks J."/>
            <person name="Roger A.J."/>
        </authorList>
    </citation>
    <scope>NUCLEOTIDE SEQUENCE</scope>
    <source>
        <strain evidence="7">BMAN</strain>
    </source>
</reference>
<accession>A0A9Q0LPS3</accession>
<dbReference type="OrthoDB" id="5963193at2759"/>
<dbReference type="AlphaFoldDB" id="A0A9Q0LPS3"/>